<evidence type="ECO:0000313" key="1">
    <source>
        <dbReference type="EMBL" id="JAD19540.1"/>
    </source>
</evidence>
<name>A0A0A8Y2R2_ARUDO</name>
<dbReference type="EMBL" id="GBRH01278355">
    <property type="protein sequence ID" value="JAD19540.1"/>
    <property type="molecule type" value="Transcribed_RNA"/>
</dbReference>
<dbReference type="AlphaFoldDB" id="A0A0A8Y2R2"/>
<organism evidence="1">
    <name type="scientific">Arundo donax</name>
    <name type="common">Giant reed</name>
    <name type="synonym">Donax arundinaceus</name>
    <dbReference type="NCBI Taxonomy" id="35708"/>
    <lineage>
        <taxon>Eukaryota</taxon>
        <taxon>Viridiplantae</taxon>
        <taxon>Streptophyta</taxon>
        <taxon>Embryophyta</taxon>
        <taxon>Tracheophyta</taxon>
        <taxon>Spermatophyta</taxon>
        <taxon>Magnoliopsida</taxon>
        <taxon>Liliopsida</taxon>
        <taxon>Poales</taxon>
        <taxon>Poaceae</taxon>
        <taxon>PACMAD clade</taxon>
        <taxon>Arundinoideae</taxon>
        <taxon>Arundineae</taxon>
        <taxon>Arundo</taxon>
    </lineage>
</organism>
<proteinExistence type="predicted"/>
<accession>A0A0A8Y2R2</accession>
<reference evidence="1" key="2">
    <citation type="journal article" date="2015" name="Data Brief">
        <title>Shoot transcriptome of the giant reed, Arundo donax.</title>
        <authorList>
            <person name="Barrero R.A."/>
            <person name="Guerrero F.D."/>
            <person name="Moolhuijzen P."/>
            <person name="Goolsby J.A."/>
            <person name="Tidwell J."/>
            <person name="Bellgard S.E."/>
            <person name="Bellgard M.I."/>
        </authorList>
    </citation>
    <scope>NUCLEOTIDE SEQUENCE</scope>
    <source>
        <tissue evidence="1">Shoot tissue taken approximately 20 cm above the soil surface</tissue>
    </source>
</reference>
<protein>
    <submittedName>
        <fullName evidence="1">Uncharacterized protein</fullName>
    </submittedName>
</protein>
<sequence length="64" mass="7122">MRNGTACSNPLCDLIVNDQLRSDEPYELSLVYPWYDLVDQLPRMLCSCGAGDDSSAPVPQLVLY</sequence>
<reference evidence="1" key="1">
    <citation type="submission" date="2014-09" db="EMBL/GenBank/DDBJ databases">
        <authorList>
            <person name="Magalhaes I.L.F."/>
            <person name="Oliveira U."/>
            <person name="Santos F.R."/>
            <person name="Vidigal T.H.D.A."/>
            <person name="Brescovit A.D."/>
            <person name="Santos A.J."/>
        </authorList>
    </citation>
    <scope>NUCLEOTIDE SEQUENCE</scope>
    <source>
        <tissue evidence="1">Shoot tissue taken approximately 20 cm above the soil surface</tissue>
    </source>
</reference>